<sequence length="75" mass="7909">MAPLTIRKSRMALILSICSSGSDYPSYVPSGGGLLNPAGMGAFMISLSREGSDSIPRRCHVENGEEDYCRVGVSG</sequence>
<accession>A0A392T9M2</accession>
<organism evidence="1 2">
    <name type="scientific">Trifolium medium</name>
    <dbReference type="NCBI Taxonomy" id="97028"/>
    <lineage>
        <taxon>Eukaryota</taxon>
        <taxon>Viridiplantae</taxon>
        <taxon>Streptophyta</taxon>
        <taxon>Embryophyta</taxon>
        <taxon>Tracheophyta</taxon>
        <taxon>Spermatophyta</taxon>
        <taxon>Magnoliopsida</taxon>
        <taxon>eudicotyledons</taxon>
        <taxon>Gunneridae</taxon>
        <taxon>Pentapetalae</taxon>
        <taxon>rosids</taxon>
        <taxon>fabids</taxon>
        <taxon>Fabales</taxon>
        <taxon>Fabaceae</taxon>
        <taxon>Papilionoideae</taxon>
        <taxon>50 kb inversion clade</taxon>
        <taxon>NPAAA clade</taxon>
        <taxon>Hologalegina</taxon>
        <taxon>IRL clade</taxon>
        <taxon>Trifolieae</taxon>
        <taxon>Trifolium</taxon>
    </lineage>
</organism>
<protein>
    <submittedName>
        <fullName evidence="1">Uncharacterized protein</fullName>
    </submittedName>
</protein>
<comment type="caution">
    <text evidence="1">The sequence shown here is derived from an EMBL/GenBank/DDBJ whole genome shotgun (WGS) entry which is preliminary data.</text>
</comment>
<name>A0A392T9M2_9FABA</name>
<reference evidence="1 2" key="1">
    <citation type="journal article" date="2018" name="Front. Plant Sci.">
        <title>Red Clover (Trifolium pratense) and Zigzag Clover (T. medium) - A Picture of Genomic Similarities and Differences.</title>
        <authorList>
            <person name="Dluhosova J."/>
            <person name="Istvanek J."/>
            <person name="Nedelnik J."/>
            <person name="Repkova J."/>
        </authorList>
    </citation>
    <scope>NUCLEOTIDE SEQUENCE [LARGE SCALE GENOMIC DNA]</scope>
    <source>
        <strain evidence="2">cv. 10/8</strain>
        <tissue evidence="1">Leaf</tissue>
    </source>
</reference>
<evidence type="ECO:0000313" key="1">
    <source>
        <dbReference type="EMBL" id="MCI57728.1"/>
    </source>
</evidence>
<dbReference type="Proteomes" id="UP000265520">
    <property type="component" value="Unassembled WGS sequence"/>
</dbReference>
<dbReference type="EMBL" id="LXQA010533881">
    <property type="protein sequence ID" value="MCI57728.1"/>
    <property type="molecule type" value="Genomic_DNA"/>
</dbReference>
<keyword evidence="2" id="KW-1185">Reference proteome</keyword>
<feature type="non-terminal residue" evidence="1">
    <location>
        <position position="75"/>
    </location>
</feature>
<proteinExistence type="predicted"/>
<dbReference type="AlphaFoldDB" id="A0A392T9M2"/>
<evidence type="ECO:0000313" key="2">
    <source>
        <dbReference type="Proteomes" id="UP000265520"/>
    </source>
</evidence>